<comment type="caution">
    <text evidence="1">The sequence shown here is derived from an EMBL/GenBank/DDBJ whole genome shotgun (WGS) entry which is preliminary data.</text>
</comment>
<protein>
    <submittedName>
        <fullName evidence="1">Transporter</fullName>
    </submittedName>
</protein>
<proteinExistence type="predicted"/>
<organism evidence="1">
    <name type="scientific">Salinimicrobium catena</name>
    <dbReference type="NCBI Taxonomy" id="390640"/>
    <lineage>
        <taxon>Bacteria</taxon>
        <taxon>Pseudomonadati</taxon>
        <taxon>Bacteroidota</taxon>
        <taxon>Flavobacteriia</taxon>
        <taxon>Flavobacteriales</taxon>
        <taxon>Flavobacteriaceae</taxon>
        <taxon>Salinimicrobium</taxon>
    </lineage>
</organism>
<dbReference type="InterPro" id="IPR025737">
    <property type="entry name" value="FApF"/>
</dbReference>
<sequence>HGSFSEKTTAYNTTLVRIGLLSNLELRVGMDYIKSRLETRSFQMEETGFVPLLVGAKVGIAEASGLFPEIGLIGHIFLPFTAHKDLKPVTTGVDFRFAFTHDISEKSDLSYNLGAEWVGDTSEATYIYTLAYGYELLNNFGIFAELYGGLPEDDRAQHHWDAGLTYLLKPNLQFDAYFGTGIDARQEVLYGAGLSLRLPN</sequence>
<dbReference type="EMBL" id="DSEE01000141">
    <property type="protein sequence ID" value="HER39956.1"/>
    <property type="molecule type" value="Genomic_DNA"/>
</dbReference>
<evidence type="ECO:0000313" key="1">
    <source>
        <dbReference type="EMBL" id="HER39956.1"/>
    </source>
</evidence>
<feature type="non-terminal residue" evidence="1">
    <location>
        <position position="1"/>
    </location>
</feature>
<gene>
    <name evidence="1" type="ORF">ENO10_01915</name>
</gene>
<dbReference type="Pfam" id="PF13557">
    <property type="entry name" value="Phenol_MetA_deg"/>
    <property type="match status" value="1"/>
</dbReference>
<reference evidence="1" key="1">
    <citation type="journal article" date="2020" name="mSystems">
        <title>Genome- and Community-Level Interaction Insights into Carbon Utilization and Element Cycling Functions of Hydrothermarchaeota in Hydrothermal Sediment.</title>
        <authorList>
            <person name="Zhou Z."/>
            <person name="Liu Y."/>
            <person name="Xu W."/>
            <person name="Pan J."/>
            <person name="Luo Z.H."/>
            <person name="Li M."/>
        </authorList>
    </citation>
    <scope>NUCLEOTIDE SEQUENCE [LARGE SCALE GENOMIC DNA]</scope>
    <source>
        <strain evidence="1">SpSt-1235</strain>
    </source>
</reference>
<dbReference type="Proteomes" id="UP000885753">
    <property type="component" value="Unassembled WGS sequence"/>
</dbReference>
<name>A0A7C2RM00_9FLAO</name>
<accession>A0A7C2RM00</accession>
<dbReference type="AlphaFoldDB" id="A0A7C2RM00"/>